<evidence type="ECO:0000313" key="3">
    <source>
        <dbReference type="EMBL" id="RAH61889.1"/>
    </source>
</evidence>
<keyword evidence="2" id="KW-1133">Transmembrane helix</keyword>
<proteinExistence type="predicted"/>
<dbReference type="GeneID" id="37157306"/>
<organism evidence="3 4">
    <name type="scientific">Aspergillus piperis CBS 112811</name>
    <dbReference type="NCBI Taxonomy" id="1448313"/>
    <lineage>
        <taxon>Eukaryota</taxon>
        <taxon>Fungi</taxon>
        <taxon>Dikarya</taxon>
        <taxon>Ascomycota</taxon>
        <taxon>Pezizomycotina</taxon>
        <taxon>Eurotiomycetes</taxon>
        <taxon>Eurotiomycetidae</taxon>
        <taxon>Eurotiales</taxon>
        <taxon>Aspergillaceae</taxon>
        <taxon>Aspergillus</taxon>
        <taxon>Aspergillus subgen. Circumdati</taxon>
    </lineage>
</organism>
<feature type="region of interest" description="Disordered" evidence="1">
    <location>
        <begin position="221"/>
        <end position="246"/>
    </location>
</feature>
<evidence type="ECO:0000256" key="2">
    <source>
        <dbReference type="SAM" id="Phobius"/>
    </source>
</evidence>
<feature type="transmembrane region" description="Helical" evidence="2">
    <location>
        <begin position="146"/>
        <end position="179"/>
    </location>
</feature>
<evidence type="ECO:0000256" key="1">
    <source>
        <dbReference type="SAM" id="MobiDB-lite"/>
    </source>
</evidence>
<feature type="compositionally biased region" description="Basic and acidic residues" evidence="1">
    <location>
        <begin position="24"/>
        <end position="38"/>
    </location>
</feature>
<dbReference type="EMBL" id="KZ825055">
    <property type="protein sequence ID" value="RAH61889.1"/>
    <property type="molecule type" value="Genomic_DNA"/>
</dbReference>
<gene>
    <name evidence="3" type="ORF">BO85DRAFT_120087</name>
</gene>
<keyword evidence="4" id="KW-1185">Reference proteome</keyword>
<evidence type="ECO:0000313" key="4">
    <source>
        <dbReference type="Proteomes" id="UP000249526"/>
    </source>
</evidence>
<keyword evidence="2" id="KW-0472">Membrane</keyword>
<name>A0A8G1RBX2_9EURO</name>
<feature type="transmembrane region" description="Helical" evidence="2">
    <location>
        <begin position="185"/>
        <end position="204"/>
    </location>
</feature>
<keyword evidence="2" id="KW-0812">Transmembrane</keyword>
<sequence length="246" mass="28545">MFYMLEAAGENEERGRRRQWMRKSTKEGVGKDQKEQQKDAIVVARSDVQFELAMNCIGRGMRRVERLRIVRKQYERVCERGREGERERAFGMYHQVLSWDPPQKLNGLARSATASTRKWSIDDDIQIDGLMVVESLDSPFFFSFSFFFNLFLFLFLFFIFLFYFILIIIISCLLGILFLVSTTTFLLPLQIICSLHLHLDLLLLRRFLFWSSPPLLHHPSSLHPPHPPSPAASLAPSPPMRTCGDA</sequence>
<dbReference type="RefSeq" id="XP_025519811.1">
    <property type="nucleotide sequence ID" value="XM_025653904.1"/>
</dbReference>
<protein>
    <submittedName>
        <fullName evidence="3">Uncharacterized protein</fullName>
    </submittedName>
</protein>
<dbReference type="AlphaFoldDB" id="A0A8G1RBX2"/>
<dbReference type="Proteomes" id="UP000249526">
    <property type="component" value="Unassembled WGS sequence"/>
</dbReference>
<feature type="region of interest" description="Disordered" evidence="1">
    <location>
        <begin position="8"/>
        <end position="38"/>
    </location>
</feature>
<reference evidence="3 4" key="1">
    <citation type="submission" date="2018-02" db="EMBL/GenBank/DDBJ databases">
        <title>The genomes of Aspergillus section Nigri reveals drivers in fungal speciation.</title>
        <authorList>
            <consortium name="DOE Joint Genome Institute"/>
            <person name="Vesth T.C."/>
            <person name="Nybo J."/>
            <person name="Theobald S."/>
            <person name="Brandl J."/>
            <person name="Frisvad J.C."/>
            <person name="Nielsen K.F."/>
            <person name="Lyhne E.K."/>
            <person name="Kogle M.E."/>
            <person name="Kuo A."/>
            <person name="Riley R."/>
            <person name="Clum A."/>
            <person name="Nolan M."/>
            <person name="Lipzen A."/>
            <person name="Salamov A."/>
            <person name="Henrissat B."/>
            <person name="Wiebenga A."/>
            <person name="De vries R.P."/>
            <person name="Grigoriev I.V."/>
            <person name="Mortensen U.H."/>
            <person name="Andersen M.R."/>
            <person name="Baker S.E."/>
        </authorList>
    </citation>
    <scope>NUCLEOTIDE SEQUENCE [LARGE SCALE GENOMIC DNA]</scope>
    <source>
        <strain evidence="3 4">CBS 112811</strain>
    </source>
</reference>
<accession>A0A8G1RBX2</accession>